<dbReference type="OrthoDB" id="2542372at2"/>
<dbReference type="KEGG" id="pma:Pro_0487"/>
<dbReference type="PATRIC" id="fig|167539.5.peg.500"/>
<organism evidence="2 3">
    <name type="scientific">Prochlorococcus marinus (strain SARG / CCMP1375 / SS120)</name>
    <dbReference type="NCBI Taxonomy" id="167539"/>
    <lineage>
        <taxon>Bacteria</taxon>
        <taxon>Bacillati</taxon>
        <taxon>Cyanobacteriota</taxon>
        <taxon>Cyanophyceae</taxon>
        <taxon>Synechococcales</taxon>
        <taxon>Prochlorococcaceae</taxon>
        <taxon>Prochlorococcus</taxon>
    </lineage>
</organism>
<dbReference type="EnsemblBacteria" id="AAP99532">
    <property type="protein sequence ID" value="AAP99532"/>
    <property type="gene ID" value="Pro_0487"/>
</dbReference>
<reference evidence="2 3" key="1">
    <citation type="journal article" date="2003" name="Proc. Natl. Acad. Sci. U.S.A.">
        <title>Genome sequence of the cyanobacterium Prochlorococcus marinus SS120, a nearly minimal oxyphototrophic genome.</title>
        <authorList>
            <person name="Dufresne A."/>
            <person name="Salanoubat M."/>
            <person name="Partensky F."/>
            <person name="Artiguenave F."/>
            <person name="Axmann I.M."/>
            <person name="Barbe V."/>
            <person name="Duprat S."/>
            <person name="Galperin M.Y."/>
            <person name="Koonin E.V."/>
            <person name="Le Gall F."/>
            <person name="Makarova K.S."/>
            <person name="Ostrowski M."/>
            <person name="Oztas S."/>
            <person name="Robert C."/>
            <person name="Rogozin I.B."/>
            <person name="Scanlan D.J."/>
            <person name="Tandeau de Marsac N."/>
            <person name="Weissenbach J."/>
            <person name="Wincker P."/>
            <person name="Wolf Y.I."/>
            <person name="Hess W.R."/>
        </authorList>
    </citation>
    <scope>NUCLEOTIDE SEQUENCE [LARGE SCALE GENOMIC DNA]</scope>
    <source>
        <strain evidence="3">SARG / CCMP1375 / SS120</strain>
    </source>
</reference>
<feature type="transmembrane region" description="Helical" evidence="1">
    <location>
        <begin position="25"/>
        <end position="46"/>
    </location>
</feature>
<keyword evidence="1" id="KW-0472">Membrane</keyword>
<sequence length="326" mass="37216">MRSILFKKLLLTIFSIFRSTTFKGWIKLLLTSLSFGFVAITIFKNFEKITQESLPKESIVLLIIGFSFSVLSLIVNSLAWSSLLTWLGFNQKNMKIEKLFLKTNLLKYLPGGIWHFLERFRVLTTYISPTQAFSSVLLEPFLMLSASLFLVPIAGLKNIMYVAFFIPSFLLARRWRGSLLMQLGASKLLDFKKLGAKFSFNRNEIQSSEPISPYPILAFLIEILFVFLRFASFWLCLKAFSIETYLPIVNWISLFSFAWSVGLIVPSAPGGAGIFESFILLFAREPIPQESLILVLLSYRLLVSLADILIALIFSFKKLKKLRLIV</sequence>
<evidence type="ECO:0000313" key="2">
    <source>
        <dbReference type="EMBL" id="AAP99532.1"/>
    </source>
</evidence>
<evidence type="ECO:0000313" key="3">
    <source>
        <dbReference type="Proteomes" id="UP000001420"/>
    </source>
</evidence>
<dbReference type="STRING" id="167539.Pro_0487"/>
<dbReference type="AlphaFoldDB" id="Q7VD96"/>
<dbReference type="EMBL" id="AE017126">
    <property type="protein sequence ID" value="AAP99532.1"/>
    <property type="molecule type" value="Genomic_DNA"/>
</dbReference>
<evidence type="ECO:0000256" key="1">
    <source>
        <dbReference type="SAM" id="Phobius"/>
    </source>
</evidence>
<protein>
    <submittedName>
        <fullName evidence="2">Uncharacterized conserved membrane protein</fullName>
    </submittedName>
</protein>
<keyword evidence="1" id="KW-0812">Transmembrane</keyword>
<keyword evidence="1" id="KW-1133">Transmembrane helix</keyword>
<proteinExistence type="predicted"/>
<accession>Q7VD96</accession>
<gene>
    <name evidence="2" type="ordered locus">Pro_0487</name>
</gene>
<dbReference type="HOGENOM" id="CLU_051659_0_0_3"/>
<dbReference type="eggNOG" id="COG0392">
    <property type="taxonomic scope" value="Bacteria"/>
</dbReference>
<keyword evidence="3" id="KW-1185">Reference proteome</keyword>
<feature type="transmembrane region" description="Helical" evidence="1">
    <location>
        <begin position="292"/>
        <end position="314"/>
    </location>
</feature>
<feature type="transmembrane region" description="Helical" evidence="1">
    <location>
        <begin position="216"/>
        <end position="237"/>
    </location>
</feature>
<feature type="transmembrane region" description="Helical" evidence="1">
    <location>
        <begin position="58"/>
        <end position="87"/>
    </location>
</feature>
<feature type="transmembrane region" description="Helical" evidence="1">
    <location>
        <begin position="249"/>
        <end position="272"/>
    </location>
</feature>
<dbReference type="Proteomes" id="UP000001420">
    <property type="component" value="Chromosome"/>
</dbReference>
<name>Q7VD96_PROMA</name>
<feature type="transmembrane region" description="Helical" evidence="1">
    <location>
        <begin position="158"/>
        <end position="175"/>
    </location>
</feature>